<proteinExistence type="predicted"/>
<dbReference type="EMBL" id="JAPCWZ010000003">
    <property type="protein sequence ID" value="KAK8874092.1"/>
    <property type="molecule type" value="Genomic_DNA"/>
</dbReference>
<evidence type="ECO:0000256" key="1">
    <source>
        <dbReference type="SAM" id="MobiDB-lite"/>
    </source>
</evidence>
<feature type="region of interest" description="Disordered" evidence="1">
    <location>
        <begin position="1"/>
        <end position="84"/>
    </location>
</feature>
<evidence type="ECO:0000313" key="2">
    <source>
        <dbReference type="EMBL" id="KAK8874092.1"/>
    </source>
</evidence>
<sequence>MERRVGEQRPSDGGHGPGPGPGPDRKGKRHSGEPLPPGHVTDYVARPLPKIPTPRPPSSSSSNYESDNNFSRDPSPTRSIPDYSSLVQECCSSLDPEGFAKIRPPKPAQKLSVKTDQEPVSPISPSTPTESWKWHVVSPGLPFTPGGSVDMPELIESYKYSPRRVTYDRAGTGETLNARNAGRTQPPHACQVPSSLRVPRQPPDNKPAHRRSDPGSPLAREVLMSDDTARDTSHQNVPFRTGQIGAPVIRARSHEEQRAGSLASGLAPPSNYNSQPGPSNVPVPVQRRPPPSAVREKKISFAGPKVTSYLNRTRVSKQTPPPPPPRLHLSSNRTTEGHIRTPFPASTFDSDDSGDDEGDKDKKARKFPSLSALVSHNLPKPRIDSHHRGLGGLMSRVSHRFSSEDPKRDKRSGGNTQQQDVYLRAAEAVRQPPPGDEHNWI</sequence>
<feature type="compositionally biased region" description="Basic and acidic residues" evidence="1">
    <location>
        <begin position="1"/>
        <end position="12"/>
    </location>
</feature>
<gene>
    <name evidence="2" type="ORF">PGQ11_004606</name>
</gene>
<feature type="compositionally biased region" description="Low complexity" evidence="1">
    <location>
        <begin position="58"/>
        <end position="71"/>
    </location>
</feature>
<accession>A0ABR2J8I9</accession>
<name>A0ABR2J8I9_9PEZI</name>
<protein>
    <submittedName>
        <fullName evidence="2">Uncharacterized protein</fullName>
    </submittedName>
</protein>
<comment type="caution">
    <text evidence="2">The sequence shown here is derived from an EMBL/GenBank/DDBJ whole genome shotgun (WGS) entry which is preliminary data.</text>
</comment>
<feature type="compositionally biased region" description="Polar residues" evidence="1">
    <location>
        <begin position="308"/>
        <end position="318"/>
    </location>
</feature>
<feature type="region of interest" description="Disordered" evidence="1">
    <location>
        <begin position="159"/>
        <end position="441"/>
    </location>
</feature>
<feature type="compositionally biased region" description="Basic and acidic residues" evidence="1">
    <location>
        <begin position="401"/>
        <end position="412"/>
    </location>
</feature>
<keyword evidence="3" id="KW-1185">Reference proteome</keyword>
<feature type="region of interest" description="Disordered" evidence="1">
    <location>
        <begin position="96"/>
        <end position="134"/>
    </location>
</feature>
<organism evidence="2 3">
    <name type="scientific">Apiospora arundinis</name>
    <dbReference type="NCBI Taxonomy" id="335852"/>
    <lineage>
        <taxon>Eukaryota</taxon>
        <taxon>Fungi</taxon>
        <taxon>Dikarya</taxon>
        <taxon>Ascomycota</taxon>
        <taxon>Pezizomycotina</taxon>
        <taxon>Sordariomycetes</taxon>
        <taxon>Xylariomycetidae</taxon>
        <taxon>Amphisphaeriales</taxon>
        <taxon>Apiosporaceae</taxon>
        <taxon>Apiospora</taxon>
    </lineage>
</organism>
<evidence type="ECO:0000313" key="3">
    <source>
        <dbReference type="Proteomes" id="UP001390339"/>
    </source>
</evidence>
<feature type="compositionally biased region" description="Acidic residues" evidence="1">
    <location>
        <begin position="349"/>
        <end position="358"/>
    </location>
</feature>
<reference evidence="2 3" key="1">
    <citation type="journal article" date="2024" name="IMA Fungus">
        <title>Apiospora arundinis, a panoply of carbohydrate-active enzymes and secondary metabolites.</title>
        <authorList>
            <person name="Sorensen T."/>
            <person name="Petersen C."/>
            <person name="Muurmann A.T."/>
            <person name="Christiansen J.V."/>
            <person name="Brundto M.L."/>
            <person name="Overgaard C.K."/>
            <person name="Boysen A.T."/>
            <person name="Wollenberg R.D."/>
            <person name="Larsen T.O."/>
            <person name="Sorensen J.L."/>
            <person name="Nielsen K.L."/>
            <person name="Sondergaard T.E."/>
        </authorList>
    </citation>
    <scope>NUCLEOTIDE SEQUENCE [LARGE SCALE GENOMIC DNA]</scope>
    <source>
        <strain evidence="2 3">AAU 773</strain>
    </source>
</reference>
<dbReference type="Proteomes" id="UP001390339">
    <property type="component" value="Unassembled WGS sequence"/>
</dbReference>